<accession>A0AAN7XZK2</accession>
<organism evidence="4 5">
    <name type="scientific">Eleginops maclovinus</name>
    <name type="common">Patagonian blennie</name>
    <name type="synonym">Eleginus maclovinus</name>
    <dbReference type="NCBI Taxonomy" id="56733"/>
    <lineage>
        <taxon>Eukaryota</taxon>
        <taxon>Metazoa</taxon>
        <taxon>Chordata</taxon>
        <taxon>Craniata</taxon>
        <taxon>Vertebrata</taxon>
        <taxon>Euteleostomi</taxon>
        <taxon>Actinopterygii</taxon>
        <taxon>Neopterygii</taxon>
        <taxon>Teleostei</taxon>
        <taxon>Neoteleostei</taxon>
        <taxon>Acanthomorphata</taxon>
        <taxon>Eupercaria</taxon>
        <taxon>Perciformes</taxon>
        <taxon>Notothenioidei</taxon>
        <taxon>Eleginopidae</taxon>
        <taxon>Eleginops</taxon>
    </lineage>
</organism>
<dbReference type="Pfam" id="PF04664">
    <property type="entry name" value="OGFr_N"/>
    <property type="match status" value="1"/>
</dbReference>
<feature type="region of interest" description="Disordered" evidence="2">
    <location>
        <begin position="69"/>
        <end position="149"/>
    </location>
</feature>
<name>A0AAN7XZK2_ELEMC</name>
<comment type="similarity">
    <text evidence="1">Belongs to the opioid growth factor receptor family.</text>
</comment>
<dbReference type="Proteomes" id="UP001346869">
    <property type="component" value="Unassembled WGS sequence"/>
</dbReference>
<feature type="domain" description="Opioid growth factor receptor (OGFr) conserved" evidence="3">
    <location>
        <begin position="216"/>
        <end position="418"/>
    </location>
</feature>
<comment type="caution">
    <text evidence="4">The sequence shown here is derived from an EMBL/GenBank/DDBJ whole genome shotgun (WGS) entry which is preliminary data.</text>
</comment>
<dbReference type="GO" id="GO:0140625">
    <property type="term" value="F:opioid growth factor receptor activity"/>
    <property type="evidence" value="ECO:0007669"/>
    <property type="project" value="InterPro"/>
</dbReference>
<proteinExistence type="inferred from homology"/>
<dbReference type="AlphaFoldDB" id="A0AAN7XZK2"/>
<gene>
    <name evidence="4" type="ORF">PBY51_013599</name>
</gene>
<evidence type="ECO:0000259" key="3">
    <source>
        <dbReference type="Pfam" id="PF04664"/>
    </source>
</evidence>
<dbReference type="EMBL" id="JAUZQC010000004">
    <property type="protein sequence ID" value="KAK5872943.1"/>
    <property type="molecule type" value="Genomic_DNA"/>
</dbReference>
<evidence type="ECO:0000313" key="4">
    <source>
        <dbReference type="EMBL" id="KAK5872943.1"/>
    </source>
</evidence>
<sequence length="435" mass="52008">MGPVSVLYRCVVGNITSLYNNNREYAVLMWCCRIPGIMCYCMRRLCSLMVNAWRTTRWGYNLERPEDCETDTKADPKVHVQVSRSPKVGAEFRGESPSKRAAYDYQAAPQELPENKRQKFHKTDRESEEVAGELTEDDEDSEEDGEGFRVDTSDEFYCDYDSTWETYSRKRRSRGTRRPAHRNSKFSRFENAAKDMQNYRHDYPSLSKSRWNESHSDEHPNLMFYLGKRRCVPDDALIMDFHNNWHGDYNRLEHGHSYIQWLFPLQEPGMNYQARTLTKEEIWKFLNSKIALAYLLESYKLMLDFYGIELFNEQTGEVRRRMNWKDRFDNLNRHTHNNLRITRILKCLGTLGYAHYQAPLVRFFLKETIVHRELPSIKESVLSYFVFTVLDKKERRLLIKYAYSNYDRRDEFVWCPKKIQMKWSRESAPVQKTYL</sequence>
<feature type="compositionally biased region" description="Basic residues" evidence="2">
    <location>
        <begin position="169"/>
        <end position="185"/>
    </location>
</feature>
<evidence type="ECO:0000256" key="1">
    <source>
        <dbReference type="ARBA" id="ARBA00010365"/>
    </source>
</evidence>
<feature type="compositionally biased region" description="Basic and acidic residues" evidence="2">
    <location>
        <begin position="90"/>
        <end position="102"/>
    </location>
</feature>
<dbReference type="GO" id="GO:0016020">
    <property type="term" value="C:membrane"/>
    <property type="evidence" value="ECO:0007669"/>
    <property type="project" value="InterPro"/>
</dbReference>
<evidence type="ECO:0000313" key="5">
    <source>
        <dbReference type="Proteomes" id="UP001346869"/>
    </source>
</evidence>
<dbReference type="PANTHER" id="PTHR14015:SF1">
    <property type="entry name" value="OPIOID GROWTH FACTOR RECEPTOR"/>
    <property type="match status" value="1"/>
</dbReference>
<feature type="compositionally biased region" description="Basic and acidic residues" evidence="2">
    <location>
        <begin position="69"/>
        <end position="78"/>
    </location>
</feature>
<reference evidence="4 5" key="1">
    <citation type="journal article" date="2023" name="Genes (Basel)">
        <title>Chromosome-Level Genome Assembly and Circadian Gene Repertoire of the Patagonia Blennie Eleginops maclovinus-The Closest Ancestral Proxy of Antarctic Cryonotothenioids.</title>
        <authorList>
            <person name="Cheng C.C."/>
            <person name="Rivera-Colon A.G."/>
            <person name="Minhas B.F."/>
            <person name="Wilson L."/>
            <person name="Rayamajhi N."/>
            <person name="Vargas-Chacoff L."/>
            <person name="Catchen J.M."/>
        </authorList>
    </citation>
    <scope>NUCLEOTIDE SEQUENCE [LARGE SCALE GENOMIC DNA]</scope>
    <source>
        <strain evidence="4">JMC-PN-2008</strain>
    </source>
</reference>
<feature type="compositionally biased region" description="Basic and acidic residues" evidence="2">
    <location>
        <begin position="113"/>
        <end position="125"/>
    </location>
</feature>
<keyword evidence="5" id="KW-1185">Reference proteome</keyword>
<feature type="compositionally biased region" description="Acidic residues" evidence="2">
    <location>
        <begin position="126"/>
        <end position="145"/>
    </location>
</feature>
<reference evidence="4 5" key="2">
    <citation type="journal article" date="2023" name="Mol. Biol. Evol.">
        <title>Genomics of Secondarily Temperate Adaptation in the Only Non-Antarctic Icefish.</title>
        <authorList>
            <person name="Rivera-Colon A.G."/>
            <person name="Rayamajhi N."/>
            <person name="Minhas B.F."/>
            <person name="Madrigal G."/>
            <person name="Bilyk K.T."/>
            <person name="Yoon V."/>
            <person name="Hune M."/>
            <person name="Gregory S."/>
            <person name="Cheng C.H.C."/>
            <person name="Catchen J.M."/>
        </authorList>
    </citation>
    <scope>NUCLEOTIDE SEQUENCE [LARGE SCALE GENOMIC DNA]</scope>
    <source>
        <strain evidence="4">JMC-PN-2008</strain>
    </source>
</reference>
<feature type="region of interest" description="Disordered" evidence="2">
    <location>
        <begin position="169"/>
        <end position="189"/>
    </location>
</feature>
<evidence type="ECO:0000256" key="2">
    <source>
        <dbReference type="SAM" id="MobiDB-lite"/>
    </source>
</evidence>
<dbReference type="InterPro" id="IPR039574">
    <property type="entry name" value="OGFr"/>
</dbReference>
<dbReference type="PANTHER" id="PTHR14015">
    <property type="entry name" value="OPIOID GROWTH FACTOR RECEPTOR OGFR ZETA-TYPE OPIOID RECEPTOR"/>
    <property type="match status" value="1"/>
</dbReference>
<dbReference type="InterPro" id="IPR006757">
    <property type="entry name" value="OGF_rcpt"/>
</dbReference>
<protein>
    <recommendedName>
        <fullName evidence="3">Opioid growth factor receptor (OGFr) conserved domain-containing protein</fullName>
    </recommendedName>
</protein>